<protein>
    <submittedName>
        <fullName evidence="2">Uncharacterized protein</fullName>
    </submittedName>
</protein>
<keyword evidence="3" id="KW-1185">Reference proteome</keyword>
<feature type="region of interest" description="Disordered" evidence="1">
    <location>
        <begin position="915"/>
        <end position="955"/>
    </location>
</feature>
<feature type="compositionally biased region" description="Polar residues" evidence="1">
    <location>
        <begin position="571"/>
        <end position="581"/>
    </location>
</feature>
<gene>
    <name evidence="2" type="ORF">KP509_17G051600</name>
</gene>
<evidence type="ECO:0000313" key="2">
    <source>
        <dbReference type="EMBL" id="KAH7373364.1"/>
    </source>
</evidence>
<name>A0A8T2SWX0_CERRI</name>
<feature type="region of interest" description="Disordered" evidence="1">
    <location>
        <begin position="657"/>
        <end position="710"/>
    </location>
</feature>
<evidence type="ECO:0000256" key="1">
    <source>
        <dbReference type="SAM" id="MobiDB-lite"/>
    </source>
</evidence>
<feature type="compositionally biased region" description="Basic and acidic residues" evidence="1">
    <location>
        <begin position="915"/>
        <end position="936"/>
    </location>
</feature>
<sequence length="1838" mass="203927">MEYFARVLSGKSMFKERNREAEQLKRTFEANLDALKSIVQSEKTDDIIVLLSSIYESSFPEEQVFMKMPNPERLRSKKELVLRLLCGLDSIGAPVAAELILFLRKHGTEAIADTLVALMELLCPLLEGKETPDFTTDDVLNAMDFEWHTNSRTASPLLNAIASATSSPRASAASVGDSPFQSLVTASPFRRAISDRSIFQSRSKSEQSSKPMLTKASSIAVPDQSTLPLSYSPQLACSGEVSRSEQAIAAIPEITLPPVEESPRIYKLDARTSQHGSQGKHRRKSSSLRQLFAEDEMEEIIQAAEGSYSASSSRRQYSLDIAKLPSVNIFELPSSNGESSRKSADMGYVGKLSDKQIGVDKSRRMSSHYATMLSSLKEDSGDPSSSITIFSDSDCNKVPSFKISEQIAVNSDVTGNDGQIEKTAPFSSTTENSVPAMSLPQNFILVDNLPPSLTNTTEDVSPFICNNEAIGRSIDAEDLYVSSHDDGDSTLEHPGAEEMSVINETNALQEGKSFIRDESRHKICDDLVSLQNPLNEYYDRHGTGNNLRQILQTDERSNMLKYGIHHRSHSDSLSVKKSPGTSYPEEMHVSARLRRRDLNLERRRCLSEEDLGTSISCSSMDQWKASTNGRERVPQEAIPDGRRDMIIVTDREVEQGNISPKTKPEGILLPSSENFEGEGDKHIKHCDNEESLSLSSSETASPEEIGTNQSSCPTSFCPFGSLSATVSSPDAECTFDRTSEKQCHLVVNTGTLPIDEAEPKIDDESYQDNNNVVESVATLLEGESDLKLEEVSVDGRHTLFTLQGRGNELSDVQVCGLRTKDTSSQHGSMRFLECGIHQRCLSDLTPIRTSFIKDSMKGMEWNGSQTDFISNTESIRHTFKEQLRLVTASMHSLTRRKTTPNRVLEVVMDGSMPWMKRDGKVYDGHPDKKINREKVSPSESESDSYGAPSTSEKEHRLAVKLSSSEISDLESKITSLSSTRSEGSCEDDGGELYEQNLESGKEEDAGGKILAHSRLHINHQVKVVEQENSLLTSDTQNIHNQYEDSKRIYVYYNVQDSTQVDRWNAHEESGIQTTSAPSEKQTYYAEADESISRISLEHNPCEEICEVLFCDPGNAVVVNQKEHQLHDNGALIGEEDTITHNGTNQMQDAHWNPGSNRLNESRNSGYQMENESNKNVGFSYQKENEQKLILGQNELAPIQGSLVRIEETLKLDQDTALSSHIGDQQQQDVSAFCYGTDQKKHNISDENRDLDYSISSYTLENEPAKSNDESKEIYRQNAKDFLDIGTDNSGLAYSEEANDETNSRLKHGKCLKELVALPIVHALSPTNDSDDEFNVASSDHEKMGYVSLREIHDNTPSGLFNGSDIQEDAICSCLQKEAIPGGESFSSGTNSSANNIDDAVQMSISDNEAQAIFDVKEKIQLNESDSNCQIQEIPKTRTQRHTFCDSEKGCNLQLAQLFKVRTTLSSVNGKAKACDGNECKAYDYQVSNSKESANCLRYTDSQFDELLSGLDASEKCVLGENELPKLYSSVQVLSQNELGECPASSFDRKHIHGDGQHEANNAENKLRDYSCTPSQNHEAIHAEDNLADCPCTPSRQNVHRATNAEDKLPDCPCTTSRQNVHYCELSLSNGNDVDKMFLGHCVDSLEPLVSENIGECTTTLNTMNQTDADSLELNQLDHRNKVTQPLVLKSDLNELTICEHPPKGAAEIMDTFSKFSSHAGDDGRGMRQGLSVCKNTDTSNDHMYSNGLCEGVSDRVEGDHVQVSIKDHDPVRKLSDHAWSLDGQQEYIAELHSIVSQTAANPYSPQCNTSYLEPKRRRNYLEWLTGCVCCCRKSKIER</sequence>
<dbReference type="Proteomes" id="UP000825935">
    <property type="component" value="Chromosome 17"/>
</dbReference>
<comment type="caution">
    <text evidence="2">The sequence shown here is derived from an EMBL/GenBank/DDBJ whole genome shotgun (WGS) entry which is preliminary data.</text>
</comment>
<feature type="compositionally biased region" description="Basic and acidic residues" evidence="1">
    <location>
        <begin position="678"/>
        <end position="688"/>
    </location>
</feature>
<dbReference type="EMBL" id="CM035422">
    <property type="protein sequence ID" value="KAH7373364.1"/>
    <property type="molecule type" value="Genomic_DNA"/>
</dbReference>
<feature type="compositionally biased region" description="Polar residues" evidence="1">
    <location>
        <begin position="971"/>
        <end position="982"/>
    </location>
</feature>
<accession>A0A8T2SWX0</accession>
<feature type="region of interest" description="Disordered" evidence="1">
    <location>
        <begin position="971"/>
        <end position="992"/>
    </location>
</feature>
<reference evidence="2" key="1">
    <citation type="submission" date="2021-08" db="EMBL/GenBank/DDBJ databases">
        <title>WGS assembly of Ceratopteris richardii.</title>
        <authorList>
            <person name="Marchant D.B."/>
            <person name="Chen G."/>
            <person name="Jenkins J."/>
            <person name="Shu S."/>
            <person name="Leebens-Mack J."/>
            <person name="Grimwood J."/>
            <person name="Schmutz J."/>
            <person name="Soltis P."/>
            <person name="Soltis D."/>
            <person name="Chen Z.-H."/>
        </authorList>
    </citation>
    <scope>NUCLEOTIDE SEQUENCE</scope>
    <source>
        <strain evidence="2">Whitten #5841</strain>
        <tissue evidence="2">Leaf</tissue>
    </source>
</reference>
<proteinExistence type="predicted"/>
<feature type="region of interest" description="Disordered" evidence="1">
    <location>
        <begin position="566"/>
        <end position="585"/>
    </location>
</feature>
<feature type="compositionally biased region" description="Low complexity" evidence="1">
    <location>
        <begin position="691"/>
        <end position="704"/>
    </location>
</feature>
<evidence type="ECO:0000313" key="3">
    <source>
        <dbReference type="Proteomes" id="UP000825935"/>
    </source>
</evidence>
<dbReference type="OrthoDB" id="1939731at2759"/>
<organism evidence="2 3">
    <name type="scientific">Ceratopteris richardii</name>
    <name type="common">Triangle waterfern</name>
    <dbReference type="NCBI Taxonomy" id="49495"/>
    <lineage>
        <taxon>Eukaryota</taxon>
        <taxon>Viridiplantae</taxon>
        <taxon>Streptophyta</taxon>
        <taxon>Embryophyta</taxon>
        <taxon>Tracheophyta</taxon>
        <taxon>Polypodiopsida</taxon>
        <taxon>Polypodiidae</taxon>
        <taxon>Polypodiales</taxon>
        <taxon>Pteridineae</taxon>
        <taxon>Pteridaceae</taxon>
        <taxon>Parkerioideae</taxon>
        <taxon>Ceratopteris</taxon>
    </lineage>
</organism>